<keyword evidence="3" id="KW-0347">Helicase</keyword>
<evidence type="ECO:0000256" key="1">
    <source>
        <dbReference type="ARBA" id="ARBA00022741"/>
    </source>
</evidence>
<dbReference type="PANTHER" id="PTHR10887:SF495">
    <property type="entry name" value="HELICASE SENATAXIN ISOFORM X1-RELATED"/>
    <property type="match status" value="1"/>
</dbReference>
<dbReference type="GeneID" id="17357337"/>
<evidence type="ECO:0000313" key="6">
    <source>
        <dbReference type="EMBL" id="EFN58210.1"/>
    </source>
</evidence>
<evidence type="ECO:0000313" key="7">
    <source>
        <dbReference type="Proteomes" id="UP000008141"/>
    </source>
</evidence>
<protein>
    <recommendedName>
        <fullName evidence="5">AAA+ ATPase domain-containing protein</fullName>
    </recommendedName>
</protein>
<feature type="domain" description="AAA+ ATPase" evidence="5">
    <location>
        <begin position="84"/>
        <end position="275"/>
    </location>
</feature>
<dbReference type="Pfam" id="PF13087">
    <property type="entry name" value="AAA_12"/>
    <property type="match status" value="1"/>
</dbReference>
<dbReference type="Gene3D" id="3.40.50.300">
    <property type="entry name" value="P-loop containing nucleotide triphosphate hydrolases"/>
    <property type="match status" value="3"/>
</dbReference>
<name>E1Z7Q0_CHLVA</name>
<dbReference type="EMBL" id="GL433838">
    <property type="protein sequence ID" value="EFN58210.1"/>
    <property type="molecule type" value="Genomic_DNA"/>
</dbReference>
<dbReference type="GO" id="GO:0016787">
    <property type="term" value="F:hydrolase activity"/>
    <property type="evidence" value="ECO:0007669"/>
    <property type="project" value="UniProtKB-KW"/>
</dbReference>
<organism evidence="7">
    <name type="scientific">Chlorella variabilis</name>
    <name type="common">Green alga</name>
    <dbReference type="NCBI Taxonomy" id="554065"/>
    <lineage>
        <taxon>Eukaryota</taxon>
        <taxon>Viridiplantae</taxon>
        <taxon>Chlorophyta</taxon>
        <taxon>core chlorophytes</taxon>
        <taxon>Trebouxiophyceae</taxon>
        <taxon>Chlorellales</taxon>
        <taxon>Chlorellaceae</taxon>
        <taxon>Chlorella clade</taxon>
        <taxon>Chlorella</taxon>
    </lineage>
</organism>
<dbReference type="InterPro" id="IPR041677">
    <property type="entry name" value="DNA2/NAM7_AAA_11"/>
</dbReference>
<keyword evidence="2" id="KW-0378">Hydrolase</keyword>
<dbReference type="SMART" id="SM00382">
    <property type="entry name" value="AAA"/>
    <property type="match status" value="1"/>
</dbReference>
<dbReference type="GO" id="GO:0005524">
    <property type="term" value="F:ATP binding"/>
    <property type="evidence" value="ECO:0007669"/>
    <property type="project" value="UniProtKB-KW"/>
</dbReference>
<dbReference type="GO" id="GO:0005694">
    <property type="term" value="C:chromosome"/>
    <property type="evidence" value="ECO:0007669"/>
    <property type="project" value="UniProtKB-ARBA"/>
</dbReference>
<dbReference type="RefSeq" id="XP_005850312.1">
    <property type="nucleotide sequence ID" value="XM_005850250.1"/>
</dbReference>
<evidence type="ECO:0000256" key="2">
    <source>
        <dbReference type="ARBA" id="ARBA00022801"/>
    </source>
</evidence>
<dbReference type="FunFam" id="3.40.50.300:FF:000326">
    <property type="entry name" value="P-loop containing nucleoside triphosphate hydrolase"/>
    <property type="match status" value="1"/>
</dbReference>
<keyword evidence="4" id="KW-0067">ATP-binding</keyword>
<dbReference type="KEGG" id="cvr:CHLNCDRAFT_142077"/>
<dbReference type="InterPro" id="IPR041679">
    <property type="entry name" value="DNA2/NAM7-like_C"/>
</dbReference>
<dbReference type="InterPro" id="IPR027417">
    <property type="entry name" value="P-loop_NTPase"/>
</dbReference>
<dbReference type="Proteomes" id="UP000008141">
    <property type="component" value="Unassembled WGS sequence"/>
</dbReference>
<keyword evidence="7" id="KW-1185">Reference proteome</keyword>
<dbReference type="PANTHER" id="PTHR10887">
    <property type="entry name" value="DNA2/NAM7 HELICASE FAMILY"/>
    <property type="match status" value="1"/>
</dbReference>
<dbReference type="eggNOG" id="KOG1802">
    <property type="taxonomic scope" value="Eukaryota"/>
</dbReference>
<accession>E1Z7Q0</accession>
<proteinExistence type="predicted"/>
<dbReference type="STRING" id="554065.E1Z7Q0"/>
<evidence type="ECO:0000256" key="3">
    <source>
        <dbReference type="ARBA" id="ARBA00022806"/>
    </source>
</evidence>
<dbReference type="InterPro" id="IPR047187">
    <property type="entry name" value="SF1_C_Upf1"/>
</dbReference>
<dbReference type="OrthoDB" id="6513042at2759"/>
<dbReference type="InParanoid" id="E1Z7Q0"/>
<dbReference type="OMA" id="WALNDIR"/>
<dbReference type="CDD" id="cd18808">
    <property type="entry name" value="SF1_C_Upf1"/>
    <property type="match status" value="1"/>
</dbReference>
<dbReference type="InterPro" id="IPR045055">
    <property type="entry name" value="DNA2/NAM7-like"/>
</dbReference>
<evidence type="ECO:0000259" key="5">
    <source>
        <dbReference type="SMART" id="SM00382"/>
    </source>
</evidence>
<reference evidence="6 7" key="1">
    <citation type="journal article" date="2010" name="Plant Cell">
        <title>The Chlorella variabilis NC64A genome reveals adaptation to photosymbiosis, coevolution with viruses, and cryptic sex.</title>
        <authorList>
            <person name="Blanc G."/>
            <person name="Duncan G."/>
            <person name="Agarkova I."/>
            <person name="Borodovsky M."/>
            <person name="Gurnon J."/>
            <person name="Kuo A."/>
            <person name="Lindquist E."/>
            <person name="Lucas S."/>
            <person name="Pangilinan J."/>
            <person name="Polle J."/>
            <person name="Salamov A."/>
            <person name="Terry A."/>
            <person name="Yamada T."/>
            <person name="Dunigan D.D."/>
            <person name="Grigoriev I.V."/>
            <person name="Claverie J.M."/>
            <person name="Van Etten J.L."/>
        </authorList>
    </citation>
    <scope>NUCLEOTIDE SEQUENCE [LARGE SCALE GENOMIC DNA]</scope>
    <source>
        <strain evidence="6 7">NC64A</strain>
    </source>
</reference>
<dbReference type="InterPro" id="IPR003593">
    <property type="entry name" value="AAA+_ATPase"/>
</dbReference>
<evidence type="ECO:0000256" key="4">
    <source>
        <dbReference type="ARBA" id="ARBA00022840"/>
    </source>
</evidence>
<dbReference type="Pfam" id="PF13086">
    <property type="entry name" value="AAA_11"/>
    <property type="match status" value="1"/>
</dbReference>
<dbReference type="GO" id="GO:0004386">
    <property type="term" value="F:helicase activity"/>
    <property type="evidence" value="ECO:0007669"/>
    <property type="project" value="UniProtKB-KW"/>
</dbReference>
<sequence>MDVTDRLWRLQRLCNMTTYERSMEALCELQQEQAPGAACRLLVESWFNEGCINAAQQADAKQLHPACIATCNDSQCEAIQAAAAQPLTLIHGPPGTGKTHTIAHLLENLFQKRQETPVLVTAGTNVAVDNILRKLLSCLGAASSQAQPGRLLRVGDAGNVGKDLQRYCLEAQEGLRSPYGFDSRRVRKALRHALAVFTTCTGTGSKLLDGCRFGAVVVDEASQVLFEKALKFRLDISLFERCSQSLQPLLLDTQYRMHPAIASFPNSTFYGGRLRSSPTTGASTPPPPLPAPVTFINVADGRESLGSSKYNAREADAVVGLLRQLLGRRSGSSDCGTVGGADIGVVTPYRAQAEQLRRRTQQLWPELEISTVDAFQGREKEVIIISPVRANSCERLGFVSDRRRLNVALTRAMRAVVVVGHRETLSTSPLWRSWIEQATHAL</sequence>
<dbReference type="SUPFAM" id="SSF52540">
    <property type="entry name" value="P-loop containing nucleoside triphosphate hydrolases"/>
    <property type="match status" value="1"/>
</dbReference>
<keyword evidence="1" id="KW-0547">Nucleotide-binding</keyword>
<dbReference type="AlphaFoldDB" id="E1Z7Q0"/>
<gene>
    <name evidence="6" type="ORF">CHLNCDRAFT_142077</name>
</gene>